<sequence length="226" mass="24589">MLIQERNTIDVLSISSNANNIVKMSKPRRQLSEEEQAEALRLKLAFEKKKEKTGISQAILADLVGWSNQSAISQYFNGHIPLNLEALIRLCPHLDADPYIISPRLMSMMDGSNANYTPPTEQKSALNPKISRLIALLERLDQTGALPKQALVGIENILLSFEDIAIQSQAQNLTNTAITSAGGKVSSSLTDSSDIFKTAPANTTAPQPDYAALSQMAAKTNKKSPL</sequence>
<dbReference type="EMBL" id="CP025781">
    <property type="protein sequence ID" value="QBC44443.1"/>
    <property type="molecule type" value="Genomic_DNA"/>
</dbReference>
<organism evidence="2 3">
    <name type="scientific">Iodobacter fluviatilis</name>
    <dbReference type="NCBI Taxonomy" id="537"/>
    <lineage>
        <taxon>Bacteria</taxon>
        <taxon>Pseudomonadati</taxon>
        <taxon>Pseudomonadota</taxon>
        <taxon>Betaproteobacteria</taxon>
        <taxon>Neisseriales</taxon>
        <taxon>Chitinibacteraceae</taxon>
        <taxon>Iodobacter</taxon>
    </lineage>
</organism>
<dbReference type="InterPro" id="IPR010982">
    <property type="entry name" value="Lambda_DNA-bd_dom_sf"/>
</dbReference>
<keyword evidence="3" id="KW-1185">Reference proteome</keyword>
<accession>A0A7G3GBJ2</accession>
<evidence type="ECO:0000313" key="3">
    <source>
        <dbReference type="Proteomes" id="UP000515917"/>
    </source>
</evidence>
<dbReference type="InterPro" id="IPR001387">
    <property type="entry name" value="Cro/C1-type_HTH"/>
</dbReference>
<dbReference type="CDD" id="cd00093">
    <property type="entry name" value="HTH_XRE"/>
    <property type="match status" value="1"/>
</dbReference>
<evidence type="ECO:0000259" key="1">
    <source>
        <dbReference type="PROSITE" id="PS50943"/>
    </source>
</evidence>
<evidence type="ECO:0000313" key="2">
    <source>
        <dbReference type="EMBL" id="QBC44443.1"/>
    </source>
</evidence>
<dbReference type="Proteomes" id="UP000515917">
    <property type="component" value="Chromosome"/>
</dbReference>
<dbReference type="GO" id="GO:0003677">
    <property type="term" value="F:DNA binding"/>
    <property type="evidence" value="ECO:0007669"/>
    <property type="project" value="InterPro"/>
</dbReference>
<dbReference type="SMART" id="SM00530">
    <property type="entry name" value="HTH_XRE"/>
    <property type="match status" value="1"/>
</dbReference>
<dbReference type="SUPFAM" id="SSF47413">
    <property type="entry name" value="lambda repressor-like DNA-binding domains"/>
    <property type="match status" value="1"/>
</dbReference>
<dbReference type="RefSeq" id="WP_130106982.1">
    <property type="nucleotide sequence ID" value="NZ_CP025781.1"/>
</dbReference>
<proteinExistence type="predicted"/>
<protein>
    <recommendedName>
        <fullName evidence="1">HTH cro/C1-type domain-containing protein</fullName>
    </recommendedName>
</protein>
<dbReference type="AlphaFoldDB" id="A0A7G3GBJ2"/>
<name>A0A7G3GBJ2_9NEIS</name>
<gene>
    <name evidence="2" type="ORF">C1H71_13490</name>
</gene>
<feature type="domain" description="HTH cro/C1-type" evidence="1">
    <location>
        <begin position="42"/>
        <end position="101"/>
    </location>
</feature>
<dbReference type="PROSITE" id="PS50943">
    <property type="entry name" value="HTH_CROC1"/>
    <property type="match status" value="1"/>
</dbReference>
<reference evidence="2 3" key="1">
    <citation type="submission" date="2018-01" db="EMBL/GenBank/DDBJ databases">
        <title>Genome sequence of Iodobacter sp. strain PCH194 isolated from Indian Trans-Himalaya.</title>
        <authorList>
            <person name="Kumar V."/>
            <person name="Thakur V."/>
            <person name="Kumar S."/>
            <person name="Singh D."/>
        </authorList>
    </citation>
    <scope>NUCLEOTIDE SEQUENCE [LARGE SCALE GENOMIC DNA]</scope>
    <source>
        <strain evidence="2 3">PCH194</strain>
    </source>
</reference>
<dbReference type="KEGG" id="ifl:C1H71_13490"/>
<dbReference type="Gene3D" id="1.10.260.40">
    <property type="entry name" value="lambda repressor-like DNA-binding domains"/>
    <property type="match status" value="1"/>
</dbReference>